<evidence type="ECO:0000256" key="3">
    <source>
        <dbReference type="SAM" id="SignalP"/>
    </source>
</evidence>
<proteinExistence type="predicted"/>
<feature type="compositionally biased region" description="Basic and acidic residues" evidence="1">
    <location>
        <begin position="40"/>
        <end position="54"/>
    </location>
</feature>
<reference evidence="4 5" key="1">
    <citation type="submission" date="2018-04" db="EMBL/GenBank/DDBJ databases">
        <authorList>
            <person name="Zhang X."/>
            <person name="Yuan J."/>
            <person name="Li F."/>
            <person name="Xiang J."/>
        </authorList>
    </citation>
    <scope>NUCLEOTIDE SEQUENCE [LARGE SCALE GENOMIC DNA]</scope>
    <source>
        <tissue evidence="4">Muscle</tissue>
    </source>
</reference>
<dbReference type="AlphaFoldDB" id="A0A3R7M8L4"/>
<evidence type="ECO:0000256" key="1">
    <source>
        <dbReference type="SAM" id="MobiDB-lite"/>
    </source>
</evidence>
<feature type="compositionally biased region" description="Low complexity" evidence="1">
    <location>
        <begin position="239"/>
        <end position="263"/>
    </location>
</feature>
<feature type="region of interest" description="Disordered" evidence="1">
    <location>
        <begin position="27"/>
        <end position="54"/>
    </location>
</feature>
<sequence>MLFVTALLSLSTLCAATEDKPEAAMLRQFGPYGRSPDFQRNSRNDRRRPNDDYKLDDLYANHNFEKGDFDRFGDLGHGGQDFGDNYFGNDEGFPSGGSYRQQDNGVRSGGSFERISRPGLNRRAGYTDALDYGRRGIERSGGSSGNNGSIDVYSILALGLFAAFLGYIVYYYISVNGGGRSFEGLGGEGMTRILEDVTKGIERWALLELLPDALEGFDISSGYGGRGGYGAAEATAKRLSTPSPSSLSPPSSVSSRTSCGGASRTRRGARASGGEISARAWML</sequence>
<feature type="region of interest" description="Disordered" evidence="1">
    <location>
        <begin position="239"/>
        <end position="283"/>
    </location>
</feature>
<feature type="transmembrane region" description="Helical" evidence="2">
    <location>
        <begin position="152"/>
        <end position="173"/>
    </location>
</feature>
<feature type="chain" id="PRO_5018571750" evidence="3">
    <location>
        <begin position="17"/>
        <end position="283"/>
    </location>
</feature>
<gene>
    <name evidence="4" type="ORF">C7M84_006480</name>
</gene>
<keyword evidence="2" id="KW-1133">Transmembrane helix</keyword>
<keyword evidence="3" id="KW-0732">Signal</keyword>
<evidence type="ECO:0000256" key="2">
    <source>
        <dbReference type="SAM" id="Phobius"/>
    </source>
</evidence>
<feature type="region of interest" description="Disordered" evidence="1">
    <location>
        <begin position="93"/>
        <end position="118"/>
    </location>
</feature>
<dbReference type="Proteomes" id="UP000283509">
    <property type="component" value="Unassembled WGS sequence"/>
</dbReference>
<keyword evidence="5" id="KW-1185">Reference proteome</keyword>
<protein>
    <submittedName>
        <fullName evidence="4">Uncharacterized protein</fullName>
    </submittedName>
</protein>
<comment type="caution">
    <text evidence="4">The sequence shown here is derived from an EMBL/GenBank/DDBJ whole genome shotgun (WGS) entry which is preliminary data.</text>
</comment>
<organism evidence="4 5">
    <name type="scientific">Penaeus vannamei</name>
    <name type="common">Whiteleg shrimp</name>
    <name type="synonym">Litopenaeus vannamei</name>
    <dbReference type="NCBI Taxonomy" id="6689"/>
    <lineage>
        <taxon>Eukaryota</taxon>
        <taxon>Metazoa</taxon>
        <taxon>Ecdysozoa</taxon>
        <taxon>Arthropoda</taxon>
        <taxon>Crustacea</taxon>
        <taxon>Multicrustacea</taxon>
        <taxon>Malacostraca</taxon>
        <taxon>Eumalacostraca</taxon>
        <taxon>Eucarida</taxon>
        <taxon>Decapoda</taxon>
        <taxon>Dendrobranchiata</taxon>
        <taxon>Penaeoidea</taxon>
        <taxon>Penaeidae</taxon>
        <taxon>Penaeus</taxon>
    </lineage>
</organism>
<evidence type="ECO:0000313" key="4">
    <source>
        <dbReference type="EMBL" id="ROT74996.1"/>
    </source>
</evidence>
<keyword evidence="2" id="KW-0812">Transmembrane</keyword>
<name>A0A3R7M8L4_PENVA</name>
<reference evidence="4 5" key="2">
    <citation type="submission" date="2019-01" db="EMBL/GenBank/DDBJ databases">
        <title>The decoding of complex shrimp genome reveals the adaptation for benthos swimmer, frequently molting mechanism and breeding impact on genome.</title>
        <authorList>
            <person name="Sun Y."/>
            <person name="Gao Y."/>
            <person name="Yu Y."/>
        </authorList>
    </citation>
    <scope>NUCLEOTIDE SEQUENCE [LARGE SCALE GENOMIC DNA]</scope>
    <source>
        <tissue evidence="4">Muscle</tissue>
    </source>
</reference>
<accession>A0A3R7M8L4</accession>
<dbReference type="OrthoDB" id="6375802at2759"/>
<evidence type="ECO:0000313" key="5">
    <source>
        <dbReference type="Proteomes" id="UP000283509"/>
    </source>
</evidence>
<dbReference type="EMBL" id="QCYY01001823">
    <property type="protein sequence ID" value="ROT74996.1"/>
    <property type="molecule type" value="Genomic_DNA"/>
</dbReference>
<keyword evidence="2" id="KW-0472">Membrane</keyword>
<feature type="signal peptide" evidence="3">
    <location>
        <begin position="1"/>
        <end position="16"/>
    </location>
</feature>